<protein>
    <submittedName>
        <fullName evidence="1">Uncharacterized protein</fullName>
    </submittedName>
</protein>
<gene>
    <name evidence="1" type="ORF">L1987_34379</name>
</gene>
<accession>A0ACB9HT40</accession>
<organism evidence="1 2">
    <name type="scientific">Smallanthus sonchifolius</name>
    <dbReference type="NCBI Taxonomy" id="185202"/>
    <lineage>
        <taxon>Eukaryota</taxon>
        <taxon>Viridiplantae</taxon>
        <taxon>Streptophyta</taxon>
        <taxon>Embryophyta</taxon>
        <taxon>Tracheophyta</taxon>
        <taxon>Spermatophyta</taxon>
        <taxon>Magnoliopsida</taxon>
        <taxon>eudicotyledons</taxon>
        <taxon>Gunneridae</taxon>
        <taxon>Pentapetalae</taxon>
        <taxon>asterids</taxon>
        <taxon>campanulids</taxon>
        <taxon>Asterales</taxon>
        <taxon>Asteraceae</taxon>
        <taxon>Asteroideae</taxon>
        <taxon>Heliantheae alliance</taxon>
        <taxon>Millerieae</taxon>
        <taxon>Smallanthus</taxon>
    </lineage>
</organism>
<sequence length="406" mass="45504">MANSRCATSETHLVKSVCAIVLKGCSWDTLLKHRIGSIITSTTVSQILHNFSQSGSSSFISWNFFKWVELNPNYKHSLQSSWTMIRILTKQRHFKSAHQLLDKIALRDFLSSSTVLNALATNCNDQDVNSHVLSWLVIFYANSKMTHDAIQVFEHMRVHGLKPHLPACTVLLNSLVKERLTDTMWKLYKKMVKIEVVPNLHIYNVLIHACCKSLDVEKAEELLGEMEIKCVSPDLFTYNTLILLYCKKGMHYEALCIQDRMDKSEGRIKDANKLLNEMSGRKVVPDNITCNTLINAYCKIGDMKSALKVRGDSVVFTSLAYAYLKAGDTSTGLKIFDEMYKKSSQSAEQQTAQAKAQAQEKGSQLMDQASNAAQSAQDSMQQAGQQVKEKAQEATEAVKNATGMNS</sequence>
<proteinExistence type="predicted"/>
<name>A0ACB9HT40_9ASTR</name>
<comment type="caution">
    <text evidence="1">The sequence shown here is derived from an EMBL/GenBank/DDBJ whole genome shotgun (WGS) entry which is preliminary data.</text>
</comment>
<reference evidence="2" key="1">
    <citation type="journal article" date="2022" name="Mol. Ecol. Resour.">
        <title>The genomes of chicory, endive, great burdock and yacon provide insights into Asteraceae palaeo-polyploidization history and plant inulin production.</title>
        <authorList>
            <person name="Fan W."/>
            <person name="Wang S."/>
            <person name="Wang H."/>
            <person name="Wang A."/>
            <person name="Jiang F."/>
            <person name="Liu H."/>
            <person name="Zhao H."/>
            <person name="Xu D."/>
            <person name="Zhang Y."/>
        </authorList>
    </citation>
    <scope>NUCLEOTIDE SEQUENCE [LARGE SCALE GENOMIC DNA]</scope>
    <source>
        <strain evidence="2">cv. Yunnan</strain>
    </source>
</reference>
<evidence type="ECO:0000313" key="1">
    <source>
        <dbReference type="EMBL" id="KAI3799089.1"/>
    </source>
</evidence>
<dbReference type="Proteomes" id="UP001056120">
    <property type="component" value="Linkage Group LG11"/>
</dbReference>
<keyword evidence="2" id="KW-1185">Reference proteome</keyword>
<evidence type="ECO:0000313" key="2">
    <source>
        <dbReference type="Proteomes" id="UP001056120"/>
    </source>
</evidence>
<dbReference type="EMBL" id="CM042028">
    <property type="protein sequence ID" value="KAI3799089.1"/>
    <property type="molecule type" value="Genomic_DNA"/>
</dbReference>
<reference evidence="1 2" key="2">
    <citation type="journal article" date="2022" name="Mol. Ecol. Resour.">
        <title>The genomes of chicory, endive, great burdock and yacon provide insights into Asteraceae paleo-polyploidization history and plant inulin production.</title>
        <authorList>
            <person name="Fan W."/>
            <person name="Wang S."/>
            <person name="Wang H."/>
            <person name="Wang A."/>
            <person name="Jiang F."/>
            <person name="Liu H."/>
            <person name="Zhao H."/>
            <person name="Xu D."/>
            <person name="Zhang Y."/>
        </authorList>
    </citation>
    <scope>NUCLEOTIDE SEQUENCE [LARGE SCALE GENOMIC DNA]</scope>
    <source>
        <strain evidence="2">cv. Yunnan</strain>
        <tissue evidence="1">Leaves</tissue>
    </source>
</reference>